<evidence type="ECO:0000313" key="5">
    <source>
        <dbReference type="Proteomes" id="UP001342314"/>
    </source>
</evidence>
<dbReference type="Pfam" id="PF04739">
    <property type="entry name" value="AMPKBI"/>
    <property type="match status" value="1"/>
</dbReference>
<dbReference type="InterPro" id="IPR050827">
    <property type="entry name" value="CRP1_MDG1_kinase"/>
</dbReference>
<feature type="compositionally biased region" description="Pro residues" evidence="2">
    <location>
        <begin position="715"/>
        <end position="726"/>
    </location>
</feature>
<sequence>MGNNPSTPQAPPGSSRASRTTPGHRPVALPSAAGTTTTVSTSGSGRRHKPPLELPDVAPSHPSSSAHSARSPASSSHAHQSHPPPRRKPSDRPPVVDDEPDPDPPEGPGGSLRGALQGKAEHVVYGPRRSDTDDDGIAVALHSPPTLVPAAPVGRAAAKAALGRAGTSASARPAEAMAIPGVGSEGEVARSPAGGGGPVRDGSLTNAGMGAIGAMPFVDPDDTTHPGFAESTARLTSDKLLSTESMPVLNSPKREDAPADSPFGEQEGDNQQQPQQHQEGDQTPGGVGHITGEMSGLGLSSRADGSGTSVRHVAQPQTSFAGAVSNILAPSAPDAPAGLPASSAGPTGHVPSHAQLPPPHTASPTPPSTAPTDTVQAPAVPADALPLSAEAIPSGTSVFASPSHSRGTTPTGAIPSPAVLLPPAVLNAPVAAIPIPLLSVPSQTIAQNLLAAAVDLGAGEQGVPTLIKWKNEDGQEKGRDGKVAKGPKEVFVTGTFAKGWKTKIELRKTDSADFSALISLPPGPHRLKFIVDNEWKASKHLPVATDADGNLINYLQVNPVNSKIPVAAWQPPPASTSSAPTSTSASRTTLGTTAMPTTTPVPVYASTPSTAASTPSRTAAHNAAAAAAAAHGLGGPGFGPGGVGYNGLIWPLGGADDDEAAGGAGQAQGAGVDDDDSQWTQEIPADFVAWGEWEQERDDIETAFYAAHPNGPSASTPPPDLPPPPSSAGIQPPMLPAQLEKGPLNHAAYVTQGSGDDNSILPKPDHSVINHLAASPIKGGFLSVGVTTRYKRKFVTIVYYKALNR</sequence>
<dbReference type="CDD" id="cd02859">
    <property type="entry name" value="E_set_AMPKbeta_like_N"/>
    <property type="match status" value="1"/>
</dbReference>
<comment type="caution">
    <text evidence="4">The sequence shown here is derived from an EMBL/GenBank/DDBJ whole genome shotgun (WGS) entry which is preliminary data.</text>
</comment>
<dbReference type="Pfam" id="PF16561">
    <property type="entry name" value="AMPK1_CBM"/>
    <property type="match status" value="1"/>
</dbReference>
<evidence type="ECO:0000259" key="3">
    <source>
        <dbReference type="SMART" id="SM01010"/>
    </source>
</evidence>
<dbReference type="SUPFAM" id="SSF81296">
    <property type="entry name" value="E set domains"/>
    <property type="match status" value="1"/>
</dbReference>
<organism evidence="4 5">
    <name type="scientific">Rhodotorula paludigena</name>
    <dbReference type="NCBI Taxonomy" id="86838"/>
    <lineage>
        <taxon>Eukaryota</taxon>
        <taxon>Fungi</taxon>
        <taxon>Dikarya</taxon>
        <taxon>Basidiomycota</taxon>
        <taxon>Pucciniomycotina</taxon>
        <taxon>Microbotryomycetes</taxon>
        <taxon>Sporidiobolales</taxon>
        <taxon>Sporidiobolaceae</taxon>
        <taxon>Rhodotorula</taxon>
    </lineage>
</organism>
<dbReference type="GO" id="GO:0031588">
    <property type="term" value="C:nucleotide-activated protein kinase complex"/>
    <property type="evidence" value="ECO:0007669"/>
    <property type="project" value="TreeGrafter"/>
</dbReference>
<feature type="region of interest" description="Disordered" evidence="2">
    <location>
        <begin position="706"/>
        <end position="730"/>
    </location>
</feature>
<dbReference type="SMART" id="SM01010">
    <property type="entry name" value="AMPKBI"/>
    <property type="match status" value="1"/>
</dbReference>
<dbReference type="PANTHER" id="PTHR10343">
    <property type="entry name" value="5'-AMP-ACTIVATED PROTEIN KINASE , BETA SUBUNIT"/>
    <property type="match status" value="1"/>
</dbReference>
<gene>
    <name evidence="4" type="ORF">Rhopal_002887-T1</name>
</gene>
<dbReference type="EMBL" id="BQKY01000005">
    <property type="protein sequence ID" value="GJN89898.1"/>
    <property type="molecule type" value="Genomic_DNA"/>
</dbReference>
<keyword evidence="5" id="KW-1185">Reference proteome</keyword>
<feature type="compositionally biased region" description="Pro residues" evidence="2">
    <location>
        <begin position="356"/>
        <end position="369"/>
    </location>
</feature>
<reference evidence="4 5" key="1">
    <citation type="submission" date="2021-12" db="EMBL/GenBank/DDBJ databases">
        <title>High titer production of polyol ester of fatty acids by Rhodotorula paludigena BS15 towards product separation-free biomass refinery.</title>
        <authorList>
            <person name="Mano J."/>
            <person name="Ono H."/>
            <person name="Tanaka T."/>
            <person name="Naito K."/>
            <person name="Sushida H."/>
            <person name="Ike M."/>
            <person name="Tokuyasu K."/>
            <person name="Kitaoka M."/>
        </authorList>
    </citation>
    <scope>NUCLEOTIDE SEQUENCE [LARGE SCALE GENOMIC DNA]</scope>
    <source>
        <strain evidence="4 5">BS15</strain>
    </source>
</reference>
<accession>A0AAV5GI74</accession>
<feature type="compositionally biased region" description="Polar residues" evidence="2">
    <location>
        <begin position="233"/>
        <end position="245"/>
    </location>
</feature>
<feature type="region of interest" description="Disordered" evidence="2">
    <location>
        <begin position="183"/>
        <end position="311"/>
    </location>
</feature>
<feature type="compositionally biased region" description="Low complexity" evidence="2">
    <location>
        <begin position="331"/>
        <end position="346"/>
    </location>
</feature>
<dbReference type="GO" id="GO:0007165">
    <property type="term" value="P:signal transduction"/>
    <property type="evidence" value="ECO:0007669"/>
    <property type="project" value="TreeGrafter"/>
</dbReference>
<comment type="similarity">
    <text evidence="1">Belongs to the 5'-AMP-activated protein kinase beta subunit family.</text>
</comment>
<protein>
    <recommendedName>
        <fullName evidence="3">Association with the SNF1 complex (ASC) domain-containing protein</fullName>
    </recommendedName>
</protein>
<feature type="region of interest" description="Disordered" evidence="2">
    <location>
        <begin position="656"/>
        <end position="677"/>
    </location>
</feature>
<dbReference type="InterPro" id="IPR006828">
    <property type="entry name" value="ASC_dom"/>
</dbReference>
<feature type="domain" description="Association with the SNF1 complex (ASC)" evidence="3">
    <location>
        <begin position="672"/>
        <end position="803"/>
    </location>
</feature>
<dbReference type="InterPro" id="IPR013783">
    <property type="entry name" value="Ig-like_fold"/>
</dbReference>
<dbReference type="Gene3D" id="2.60.40.10">
    <property type="entry name" value="Immunoglobulins"/>
    <property type="match status" value="1"/>
</dbReference>
<dbReference type="GO" id="GO:0019901">
    <property type="term" value="F:protein kinase binding"/>
    <property type="evidence" value="ECO:0007669"/>
    <property type="project" value="TreeGrafter"/>
</dbReference>
<evidence type="ECO:0000256" key="2">
    <source>
        <dbReference type="SAM" id="MobiDB-lite"/>
    </source>
</evidence>
<feature type="region of interest" description="Disordered" evidence="2">
    <location>
        <begin position="1"/>
        <end position="137"/>
    </location>
</feature>
<feature type="compositionally biased region" description="Low complexity" evidence="2">
    <location>
        <begin position="575"/>
        <end position="602"/>
    </location>
</feature>
<dbReference type="AlphaFoldDB" id="A0AAV5GI74"/>
<feature type="region of interest" description="Disordered" evidence="2">
    <location>
        <begin position="569"/>
        <end position="602"/>
    </location>
</feature>
<name>A0AAV5GI74_9BASI</name>
<dbReference type="Gene3D" id="6.20.250.60">
    <property type="match status" value="1"/>
</dbReference>
<dbReference type="PANTHER" id="PTHR10343:SF84">
    <property type="entry name" value="5'-AMP-ACTIVATED PROTEIN KINASE SUBUNIT BETA-1"/>
    <property type="match status" value="1"/>
</dbReference>
<dbReference type="Proteomes" id="UP001342314">
    <property type="component" value="Unassembled WGS sequence"/>
</dbReference>
<dbReference type="InterPro" id="IPR037256">
    <property type="entry name" value="ASC_dom_sf"/>
</dbReference>
<feature type="compositionally biased region" description="Low complexity" evidence="2">
    <location>
        <begin position="34"/>
        <end position="44"/>
    </location>
</feature>
<evidence type="ECO:0000256" key="1">
    <source>
        <dbReference type="ARBA" id="ARBA00010926"/>
    </source>
</evidence>
<dbReference type="GO" id="GO:0005634">
    <property type="term" value="C:nucleus"/>
    <property type="evidence" value="ECO:0007669"/>
    <property type="project" value="TreeGrafter"/>
</dbReference>
<feature type="region of interest" description="Disordered" evidence="2">
    <location>
        <begin position="331"/>
        <end position="375"/>
    </location>
</feature>
<dbReference type="GO" id="GO:0005737">
    <property type="term" value="C:cytoplasm"/>
    <property type="evidence" value="ECO:0007669"/>
    <property type="project" value="TreeGrafter"/>
</dbReference>
<feature type="compositionally biased region" description="Low complexity" evidence="2">
    <location>
        <begin position="58"/>
        <end position="78"/>
    </location>
</feature>
<dbReference type="SUPFAM" id="SSF160219">
    <property type="entry name" value="AMPKBI-like"/>
    <property type="match status" value="1"/>
</dbReference>
<proteinExistence type="inferred from homology"/>
<evidence type="ECO:0000313" key="4">
    <source>
        <dbReference type="EMBL" id="GJN89898.1"/>
    </source>
</evidence>
<dbReference type="InterPro" id="IPR032640">
    <property type="entry name" value="AMPK1_CBM"/>
</dbReference>
<dbReference type="InterPro" id="IPR014756">
    <property type="entry name" value="Ig_E-set"/>
</dbReference>